<dbReference type="PATRIC" id="fig|28037.234.peg.2157"/>
<evidence type="ECO:0000256" key="2">
    <source>
        <dbReference type="ARBA" id="ARBA00022741"/>
    </source>
</evidence>
<dbReference type="InterPro" id="IPR011761">
    <property type="entry name" value="ATP-grasp"/>
</dbReference>
<evidence type="ECO:0000313" key="6">
    <source>
        <dbReference type="EMBL" id="KXT96620.1"/>
    </source>
</evidence>
<proteinExistence type="predicted"/>
<sequence length="413" mass="46927">MKHLFILTESSSVPYIYKNAIMFGYKPIFLYTIDAWDINNDYRYELIDFSKSEMDIAKYLKGKYEDIVGVVSCIEQLTYKMAKISEFLGVSINNRSSYTNLRDKKAMKECWEQNGVSTPKSYGIFHNANIDRDDLHYPVIVKPVFGAASAGVKKIFSFSELQSQIKQILRYNLTTLANEGKVRSGFIIEQFVTGAEYSVDTIWVNGKPILSGILSKSTPKEPDFPDRLYFTDTELDYETRAKILEETYKGISAAGVKNGCTHTEVRVMDGKVFLIEAALRPGAGGALYRILTESTEIDFYKYLIIANTPSLIAAYNNTEEIIVTPQKRFFWYNVSYEGAGKIKGLDVKKELAEDSNIKSVIFRRKIGSYLPREGMSSSYLAWVIGLLPESVNSEFEIESYMNYMDNNIIVSYG</sequence>
<protein>
    <submittedName>
        <fullName evidence="6">Phosphoribosylglycinamide synthetase ATP-grasp (A) domain protein</fullName>
    </submittedName>
</protein>
<keyword evidence="3 4" id="KW-0067">ATP-binding</keyword>
<dbReference type="Pfam" id="PF13535">
    <property type="entry name" value="ATP-grasp_4"/>
    <property type="match status" value="1"/>
</dbReference>
<dbReference type="GO" id="GO:0016874">
    <property type="term" value="F:ligase activity"/>
    <property type="evidence" value="ECO:0007669"/>
    <property type="project" value="UniProtKB-KW"/>
</dbReference>
<name>A0A139Q2F6_STRMT</name>
<dbReference type="EMBL" id="LQOA01000054">
    <property type="protein sequence ID" value="KXT96620.1"/>
    <property type="molecule type" value="Genomic_DNA"/>
</dbReference>
<dbReference type="Proteomes" id="UP000070136">
    <property type="component" value="Unassembled WGS sequence"/>
</dbReference>
<dbReference type="GO" id="GO:0005524">
    <property type="term" value="F:ATP binding"/>
    <property type="evidence" value="ECO:0007669"/>
    <property type="project" value="UniProtKB-UniRule"/>
</dbReference>
<dbReference type="AlphaFoldDB" id="A0A139Q2F6"/>
<feature type="domain" description="ATP-grasp" evidence="5">
    <location>
        <begin position="108"/>
        <end position="308"/>
    </location>
</feature>
<dbReference type="Gene3D" id="3.30.470.20">
    <property type="entry name" value="ATP-grasp fold, B domain"/>
    <property type="match status" value="1"/>
</dbReference>
<gene>
    <name evidence="6" type="ORF">SMIDD28_02067</name>
</gene>
<dbReference type="RefSeq" id="WP_196756378.1">
    <property type="nucleotide sequence ID" value="NZ_KQ970266.1"/>
</dbReference>
<evidence type="ECO:0000256" key="1">
    <source>
        <dbReference type="ARBA" id="ARBA00022598"/>
    </source>
</evidence>
<dbReference type="InterPro" id="IPR052032">
    <property type="entry name" value="ATP-dep_AA_Ligase"/>
</dbReference>
<evidence type="ECO:0000259" key="5">
    <source>
        <dbReference type="PROSITE" id="PS50975"/>
    </source>
</evidence>
<accession>A0A139Q2F6</accession>
<dbReference type="PANTHER" id="PTHR43585">
    <property type="entry name" value="FUMIPYRROLE BIOSYNTHESIS PROTEIN C"/>
    <property type="match status" value="1"/>
</dbReference>
<keyword evidence="2 4" id="KW-0547">Nucleotide-binding</keyword>
<reference evidence="6 7" key="1">
    <citation type="submission" date="2016-01" db="EMBL/GenBank/DDBJ databases">
        <title>Highly variable Streptococcus oralis are common among viridans streptococci isolated from primates.</title>
        <authorList>
            <person name="Denapaite D."/>
            <person name="Rieger M."/>
            <person name="Koendgen S."/>
            <person name="Brueckner R."/>
            <person name="Ochigava I."/>
            <person name="Kappeler P."/>
            <person name="Maetz-Rensing K."/>
            <person name="Leendertz F."/>
            <person name="Hakenbeck R."/>
        </authorList>
    </citation>
    <scope>NUCLEOTIDE SEQUENCE [LARGE SCALE GENOMIC DNA]</scope>
    <source>
        <strain evidence="6 7">DD28</strain>
    </source>
</reference>
<dbReference type="SUPFAM" id="SSF56059">
    <property type="entry name" value="Glutathione synthetase ATP-binding domain-like"/>
    <property type="match status" value="1"/>
</dbReference>
<keyword evidence="1" id="KW-0436">Ligase</keyword>
<evidence type="ECO:0000313" key="7">
    <source>
        <dbReference type="Proteomes" id="UP000070136"/>
    </source>
</evidence>
<dbReference type="PANTHER" id="PTHR43585:SF2">
    <property type="entry name" value="ATP-GRASP ENZYME FSQD"/>
    <property type="match status" value="1"/>
</dbReference>
<evidence type="ECO:0000256" key="3">
    <source>
        <dbReference type="ARBA" id="ARBA00022840"/>
    </source>
</evidence>
<dbReference type="GO" id="GO:0046872">
    <property type="term" value="F:metal ion binding"/>
    <property type="evidence" value="ECO:0007669"/>
    <property type="project" value="InterPro"/>
</dbReference>
<evidence type="ECO:0000256" key="4">
    <source>
        <dbReference type="PROSITE-ProRule" id="PRU00409"/>
    </source>
</evidence>
<dbReference type="PROSITE" id="PS50975">
    <property type="entry name" value="ATP_GRASP"/>
    <property type="match status" value="1"/>
</dbReference>
<comment type="caution">
    <text evidence="6">The sequence shown here is derived from an EMBL/GenBank/DDBJ whole genome shotgun (WGS) entry which is preliminary data.</text>
</comment>
<organism evidence="6 7">
    <name type="scientific">Streptococcus mitis</name>
    <dbReference type="NCBI Taxonomy" id="28037"/>
    <lineage>
        <taxon>Bacteria</taxon>
        <taxon>Bacillati</taxon>
        <taxon>Bacillota</taxon>
        <taxon>Bacilli</taxon>
        <taxon>Lactobacillales</taxon>
        <taxon>Streptococcaceae</taxon>
        <taxon>Streptococcus</taxon>
        <taxon>Streptococcus mitis group</taxon>
    </lineage>
</organism>